<dbReference type="RefSeq" id="WP_070918739.1">
    <property type="nucleotide sequence ID" value="NZ_CP058976.1"/>
</dbReference>
<gene>
    <name evidence="2" type="ORF">BKG62_19590</name>
</gene>
<dbReference type="EMBL" id="MLHW01000014">
    <property type="protein sequence ID" value="OHT49745.1"/>
    <property type="molecule type" value="Genomic_DNA"/>
</dbReference>
<evidence type="ECO:0000313" key="3">
    <source>
        <dbReference type="Proteomes" id="UP000180113"/>
    </source>
</evidence>
<dbReference type="Proteomes" id="UP000180113">
    <property type="component" value="Unassembled WGS sequence"/>
</dbReference>
<sequence>MKPFGAVADPSGSDSRRLSSPFVASRPGGTARRGEVPGVIKTALAHTLPPEDPHRAPVDRWSLAGVTAARAVEAPGLSVRNAEMVARKRNELAWVVAGSAWSFAPFSRTTAD</sequence>
<reference evidence="2 3" key="1">
    <citation type="submission" date="2016-10" db="EMBL/GenBank/DDBJ databases">
        <title>Evaluation of Human, Animal and Environmental Mycobacterium chelonae Isolates by Core Genome Phylogenomic Analysis, Targeted Gene Comparison, and Anti-microbial Susceptibility Patterns: A Tale of Mistaken Identities.</title>
        <authorList>
            <person name="Fogelson S.B."/>
            <person name="Camus A.C."/>
            <person name="Lorenz W."/>
            <person name="Vasireddy R."/>
            <person name="Vasireddy S."/>
            <person name="Smith T."/>
            <person name="Brown-Elliott B.A."/>
            <person name="Wallace R.J.Jr."/>
            <person name="Hasan N.A."/>
            <person name="Reischl U."/>
            <person name="Sanchez S."/>
        </authorList>
    </citation>
    <scope>NUCLEOTIDE SEQUENCE [LARGE SCALE GENOMIC DNA]</scope>
    <source>
        <strain evidence="2 3">42895</strain>
    </source>
</reference>
<accession>A0AB73LGC8</accession>
<proteinExistence type="predicted"/>
<protein>
    <submittedName>
        <fullName evidence="2">Uncharacterized protein</fullName>
    </submittedName>
</protein>
<organism evidence="2 3">
    <name type="scientific">Mycobacteroides chelonae</name>
    <name type="common">Mycobacterium chelonae</name>
    <dbReference type="NCBI Taxonomy" id="1774"/>
    <lineage>
        <taxon>Bacteria</taxon>
        <taxon>Bacillati</taxon>
        <taxon>Actinomycetota</taxon>
        <taxon>Actinomycetes</taxon>
        <taxon>Mycobacteriales</taxon>
        <taxon>Mycobacteriaceae</taxon>
        <taxon>Mycobacteroides</taxon>
    </lineage>
</organism>
<evidence type="ECO:0000256" key="1">
    <source>
        <dbReference type="SAM" id="MobiDB-lite"/>
    </source>
</evidence>
<name>A0AB73LGC8_MYCCH</name>
<feature type="region of interest" description="Disordered" evidence="1">
    <location>
        <begin position="1"/>
        <end position="35"/>
    </location>
</feature>
<evidence type="ECO:0000313" key="2">
    <source>
        <dbReference type="EMBL" id="OHT49745.1"/>
    </source>
</evidence>
<dbReference type="AlphaFoldDB" id="A0AB73LGC8"/>
<comment type="caution">
    <text evidence="2">The sequence shown here is derived from an EMBL/GenBank/DDBJ whole genome shotgun (WGS) entry which is preliminary data.</text>
</comment>